<dbReference type="OrthoDB" id="193504at2"/>
<gene>
    <name evidence="2" type="ORF">FPL22_11775</name>
</gene>
<evidence type="ECO:0000259" key="1">
    <source>
        <dbReference type="Pfam" id="PF13229"/>
    </source>
</evidence>
<organism evidence="2 3">
    <name type="scientific">Rariglobus hedericola</name>
    <dbReference type="NCBI Taxonomy" id="2597822"/>
    <lineage>
        <taxon>Bacteria</taxon>
        <taxon>Pseudomonadati</taxon>
        <taxon>Verrucomicrobiota</taxon>
        <taxon>Opitutia</taxon>
        <taxon>Opitutales</taxon>
        <taxon>Opitutaceae</taxon>
        <taxon>Rariglobus</taxon>
    </lineage>
</organism>
<proteinExistence type="predicted"/>
<comment type="caution">
    <text evidence="2">The sequence shown here is derived from an EMBL/GenBank/DDBJ whole genome shotgun (WGS) entry which is preliminary data.</text>
</comment>
<dbReference type="InterPro" id="IPR012334">
    <property type="entry name" value="Pectin_lyas_fold"/>
</dbReference>
<dbReference type="RefSeq" id="WP_144230575.1">
    <property type="nucleotide sequence ID" value="NZ_CBCRVV010000009.1"/>
</dbReference>
<name>A0A556QJG7_9BACT</name>
<feature type="domain" description="Right handed beta helix" evidence="1">
    <location>
        <begin position="753"/>
        <end position="888"/>
    </location>
</feature>
<reference evidence="2 3" key="1">
    <citation type="submission" date="2019-07" db="EMBL/GenBank/DDBJ databases">
        <title>Description of 53C-WASEF.</title>
        <authorList>
            <person name="Pitt A."/>
            <person name="Hahn M.W."/>
        </authorList>
    </citation>
    <scope>NUCLEOTIDE SEQUENCE [LARGE SCALE GENOMIC DNA]</scope>
    <source>
        <strain evidence="2 3">53C-WASEF</strain>
    </source>
</reference>
<evidence type="ECO:0000313" key="3">
    <source>
        <dbReference type="Proteomes" id="UP000315648"/>
    </source>
</evidence>
<protein>
    <recommendedName>
        <fullName evidence="1">Right handed beta helix domain-containing protein</fullName>
    </recommendedName>
</protein>
<dbReference type="Gene3D" id="2.160.20.10">
    <property type="entry name" value="Single-stranded right-handed beta-helix, Pectin lyase-like"/>
    <property type="match status" value="2"/>
</dbReference>
<sequence>MTPSSQLLPRTVAASLLFSVLGSSLFARELKVDARGGADYTTLAAAVAAAGAGDTLVIAKGSGPYRETLYIKQSGTAATPIVVEGNGETVTGFAPLVFQREGDTWTARLPQAFPTVIAFNGVRILQDAGGTFLGPVKLREDNRTVELLPGASPEGWEASARDCAVRVTGASHQVYRNLVATGGTNDGFNIHGDGKGLRFENITAANNLDEGFSAHDDTVCEILGGDFWGNDNGISNNLNTVMTATDITIHDNIGWGLGFSGNTVSHLANVQIWNNGMAQVRFESKASGTLKNVVAWAPSWVERPWTTYKESSTSRAAPTVFRGEAPLPSSELWQGSLQIGANPPPAFPKAKIAPPVATSITRPVAASPSSTPAAVTPAAVNASGVDVAALIRQAIKSGQPSLQIPAGIHRVSETILIDDARNLTIDGTGVTLVMTDGRRGLLRINRADRLQLRGFTLAYDPIRHTQATITRVAANSFDFAVQDGYPDLTPDYSRPPAHLFTAAGRRHPDAVDFYKPALTLATPRTGTATAPSSWPATLAAGDQVVFDRRELDRANAVEIRENKGPVLFEDFTVLDSPALGFAGRYCEAEVILRRVVIRPGPPPAGARQPRLFSTNADAVNFVQCRIGPRLEACDFSGMGDDSLNVHGYFLPVVRMLSPTVFLTALPNGPSDLVKPLRRGDALRIYEPGAFSVISGATFRSIRALPDVGDVTDAEMKVLYPIGLGRIFTVYQVELDAPAKLVAGQWFDCPAVNSGGFVVRDSYFHDHRGRGLRIMAGDGVVENNRFERLTKSAISVGPELGFWREAGWVKNLRITGNKIRDVGIDRSLAANGSYVPGAIGVFVHTQSGKPPYPPGNEDIVIENNLIEGSSVAGIHAYAAAGITIRGNTLRRTNLVRTAGSSDPVNHLVTTGPISTEGVAGVKLENNTVTP</sequence>
<dbReference type="SUPFAM" id="SSF51126">
    <property type="entry name" value="Pectin lyase-like"/>
    <property type="match status" value="2"/>
</dbReference>
<dbReference type="InterPro" id="IPR039448">
    <property type="entry name" value="Beta_helix"/>
</dbReference>
<dbReference type="Pfam" id="PF13229">
    <property type="entry name" value="Beta_helix"/>
    <property type="match status" value="1"/>
</dbReference>
<dbReference type="InterPro" id="IPR011050">
    <property type="entry name" value="Pectin_lyase_fold/virulence"/>
</dbReference>
<accession>A0A556QJG7</accession>
<dbReference type="InterPro" id="IPR006626">
    <property type="entry name" value="PbH1"/>
</dbReference>
<dbReference type="EMBL" id="VMBG01000002">
    <property type="protein sequence ID" value="TSJ76795.1"/>
    <property type="molecule type" value="Genomic_DNA"/>
</dbReference>
<dbReference type="Proteomes" id="UP000315648">
    <property type="component" value="Unassembled WGS sequence"/>
</dbReference>
<dbReference type="SMART" id="SM00710">
    <property type="entry name" value="PbH1"/>
    <property type="match status" value="9"/>
</dbReference>
<dbReference type="AlphaFoldDB" id="A0A556QJG7"/>
<evidence type="ECO:0000313" key="2">
    <source>
        <dbReference type="EMBL" id="TSJ76795.1"/>
    </source>
</evidence>
<keyword evidence="3" id="KW-1185">Reference proteome</keyword>